<dbReference type="SUPFAM" id="SSF48113">
    <property type="entry name" value="Heme-dependent peroxidases"/>
    <property type="match status" value="1"/>
</dbReference>
<dbReference type="Gene3D" id="1.10.520.10">
    <property type="match status" value="1"/>
</dbReference>
<evidence type="ECO:0000256" key="10">
    <source>
        <dbReference type="ARBA" id="ARBA00023002"/>
    </source>
</evidence>
<dbReference type="EC" id="3.1.1.96" evidence="22"/>
<proteinExistence type="inferred from homology"/>
<evidence type="ECO:0000256" key="16">
    <source>
        <dbReference type="ARBA" id="ARBA00048018"/>
    </source>
</evidence>
<dbReference type="CDD" id="cd00693">
    <property type="entry name" value="secretory_peroxidase"/>
    <property type="match status" value="1"/>
</dbReference>
<dbReference type="GO" id="GO:0020037">
    <property type="term" value="F:heme binding"/>
    <property type="evidence" value="ECO:0007669"/>
    <property type="project" value="InterPro"/>
</dbReference>
<reference evidence="26" key="1">
    <citation type="submission" date="2023-03" db="EMBL/GenBank/DDBJ databases">
        <authorList>
            <person name="Julca I."/>
        </authorList>
    </citation>
    <scope>NUCLEOTIDE SEQUENCE</scope>
</reference>
<comment type="cofactor">
    <cofactor evidence="19">
        <name>Ca(2+)</name>
        <dbReference type="ChEBI" id="CHEBI:29108"/>
    </cofactor>
    <text evidence="19">Binds 2 calcium ions per subunit.</text>
</comment>
<keyword evidence="22" id="KW-0694">RNA-binding</keyword>
<dbReference type="GO" id="GO:0000049">
    <property type="term" value="F:tRNA binding"/>
    <property type="evidence" value="ECO:0007669"/>
    <property type="project" value="UniProtKB-KW"/>
</dbReference>
<evidence type="ECO:0000256" key="2">
    <source>
        <dbReference type="ARBA" id="ARBA00002322"/>
    </source>
</evidence>
<feature type="binding site" evidence="19">
    <location>
        <position position="271"/>
    </location>
    <ligand>
        <name>Ca(2+)</name>
        <dbReference type="ChEBI" id="CHEBI:29108"/>
        <label>2</label>
    </ligand>
</feature>
<evidence type="ECO:0000256" key="12">
    <source>
        <dbReference type="ARBA" id="ARBA00023157"/>
    </source>
</evidence>
<feature type="binding site" evidence="18">
    <location>
        <position position="188"/>
    </location>
    <ligand>
        <name>substrate</name>
    </ligand>
</feature>
<dbReference type="PROSITE" id="PS00435">
    <property type="entry name" value="PEROXIDASE_1"/>
    <property type="match status" value="1"/>
</dbReference>
<feature type="binding site" evidence="19">
    <location>
        <position position="112"/>
    </location>
    <ligand>
        <name>Ca(2+)</name>
        <dbReference type="ChEBI" id="CHEBI:29108"/>
        <label>1</label>
    </ligand>
</feature>
<feature type="binding site" evidence="19">
    <location>
        <position position="98"/>
    </location>
    <ligand>
        <name>Ca(2+)</name>
        <dbReference type="ChEBI" id="CHEBI:29108"/>
        <label>1</label>
    </ligand>
</feature>
<dbReference type="PANTHER" id="PTHR31517">
    <property type="match status" value="1"/>
</dbReference>
<keyword evidence="24" id="KW-0732">Signal</keyword>
<evidence type="ECO:0000256" key="19">
    <source>
        <dbReference type="PIRSR" id="PIRSR600823-3"/>
    </source>
</evidence>
<evidence type="ECO:0000256" key="4">
    <source>
        <dbReference type="ARBA" id="ARBA00009673"/>
    </source>
</evidence>
<protein>
    <recommendedName>
        <fullName evidence="22">D-aminoacyl-tRNA deacylase</fullName>
        <ecNumber evidence="22">3.1.1.96</ecNumber>
    </recommendedName>
</protein>
<comment type="catalytic activity">
    <reaction evidence="16">
        <text>a D-aminoacyl-tRNA + H2O = a tRNA + a D-alpha-amino acid + H(+)</text>
        <dbReference type="Rhea" id="RHEA:13953"/>
        <dbReference type="Rhea" id="RHEA-COMP:10123"/>
        <dbReference type="Rhea" id="RHEA-COMP:10124"/>
        <dbReference type="ChEBI" id="CHEBI:15377"/>
        <dbReference type="ChEBI" id="CHEBI:15378"/>
        <dbReference type="ChEBI" id="CHEBI:59871"/>
        <dbReference type="ChEBI" id="CHEBI:78442"/>
        <dbReference type="ChEBI" id="CHEBI:79333"/>
        <dbReference type="EC" id="3.1.1.96"/>
    </reaction>
</comment>
<feature type="binding site" evidence="19">
    <location>
        <position position="274"/>
    </location>
    <ligand>
        <name>Ca(2+)</name>
        <dbReference type="ChEBI" id="CHEBI:29108"/>
        <label>2</label>
    </ligand>
</feature>
<keyword evidence="12 21" id="KW-1015">Disulfide bond</keyword>
<evidence type="ECO:0000256" key="1">
    <source>
        <dbReference type="ARBA" id="ARBA00000189"/>
    </source>
</evidence>
<comment type="catalytic activity">
    <reaction evidence="1">
        <text>2 a phenolic donor + H2O2 = 2 a phenolic radical donor + 2 H2O</text>
        <dbReference type="Rhea" id="RHEA:56136"/>
        <dbReference type="ChEBI" id="CHEBI:15377"/>
        <dbReference type="ChEBI" id="CHEBI:16240"/>
        <dbReference type="ChEBI" id="CHEBI:139520"/>
        <dbReference type="ChEBI" id="CHEBI:139521"/>
        <dbReference type="EC" id="1.11.1.7"/>
    </reaction>
</comment>
<dbReference type="InterPro" id="IPR033905">
    <property type="entry name" value="Secretory_peroxidase"/>
</dbReference>
<dbReference type="GO" id="GO:0140825">
    <property type="term" value="F:lactoperoxidase activity"/>
    <property type="evidence" value="ECO:0007669"/>
    <property type="project" value="UniProtKB-EC"/>
</dbReference>
<evidence type="ECO:0000256" key="17">
    <source>
        <dbReference type="PIRSR" id="PIRSR600823-1"/>
    </source>
</evidence>
<evidence type="ECO:0000256" key="21">
    <source>
        <dbReference type="PIRSR" id="PIRSR600823-5"/>
    </source>
</evidence>
<keyword evidence="5" id="KW-0964">Secreted</keyword>
<dbReference type="EMBL" id="OX459118">
    <property type="protein sequence ID" value="CAI9087339.1"/>
    <property type="molecule type" value="Genomic_DNA"/>
</dbReference>
<dbReference type="GO" id="GO:0046872">
    <property type="term" value="F:metal ion binding"/>
    <property type="evidence" value="ECO:0007669"/>
    <property type="project" value="UniProtKB-KW"/>
</dbReference>
<dbReference type="InterPro" id="IPR000823">
    <property type="entry name" value="Peroxidase_pln"/>
</dbReference>
<comment type="function">
    <text evidence="2">Removal of H(2)O(2), oxidation of toxic reductants, biosynthesis and degradation of lignin, suberization, auxin catabolism, response to environmental stresses such as wounding, pathogen attack and oxidative stress. These functions might be dependent on each isozyme/isoform in each plant tissue.</text>
</comment>
<keyword evidence="14" id="KW-0376">Hydrogen peroxide</keyword>
<dbReference type="Proteomes" id="UP001161247">
    <property type="component" value="Chromosome 1"/>
</dbReference>
<dbReference type="GO" id="GO:0005737">
    <property type="term" value="C:cytoplasm"/>
    <property type="evidence" value="ECO:0007669"/>
    <property type="project" value="UniProtKB-SubCell"/>
</dbReference>
<evidence type="ECO:0000313" key="26">
    <source>
        <dbReference type="EMBL" id="CAI9087339.1"/>
    </source>
</evidence>
<feature type="disulfide bond" evidence="21">
    <location>
        <begin position="90"/>
        <end position="95"/>
    </location>
</feature>
<keyword evidence="8 19" id="KW-0479">Metal-binding</keyword>
<feature type="binding site" description="axial binding residue" evidence="19">
    <location>
        <position position="218"/>
    </location>
    <ligand>
        <name>heme b</name>
        <dbReference type="ChEBI" id="CHEBI:60344"/>
    </ligand>
    <ligandPart>
        <name>Fe</name>
        <dbReference type="ChEBI" id="CHEBI:18248"/>
    </ligandPart>
</feature>
<organism evidence="26 27">
    <name type="scientific">Oldenlandia corymbosa var. corymbosa</name>
    <dbReference type="NCBI Taxonomy" id="529605"/>
    <lineage>
        <taxon>Eukaryota</taxon>
        <taxon>Viridiplantae</taxon>
        <taxon>Streptophyta</taxon>
        <taxon>Embryophyta</taxon>
        <taxon>Tracheophyta</taxon>
        <taxon>Spermatophyta</taxon>
        <taxon>Magnoliopsida</taxon>
        <taxon>eudicotyledons</taxon>
        <taxon>Gunneridae</taxon>
        <taxon>Pentapetalae</taxon>
        <taxon>asterids</taxon>
        <taxon>lamiids</taxon>
        <taxon>Gentianales</taxon>
        <taxon>Rubiaceae</taxon>
        <taxon>Rubioideae</taxon>
        <taxon>Spermacoceae</taxon>
        <taxon>Hedyotis-Oldenlandia complex</taxon>
        <taxon>Oldenlandia</taxon>
    </lineage>
</organism>
<evidence type="ECO:0000259" key="25">
    <source>
        <dbReference type="Pfam" id="PF00141"/>
    </source>
</evidence>
<dbReference type="GO" id="GO:0006979">
    <property type="term" value="P:response to oxidative stress"/>
    <property type="evidence" value="ECO:0007669"/>
    <property type="project" value="InterPro"/>
</dbReference>
<feature type="binding site" evidence="19">
    <location>
        <position position="92"/>
    </location>
    <ligand>
        <name>Ca(2+)</name>
        <dbReference type="ChEBI" id="CHEBI:29108"/>
        <label>1</label>
    </ligand>
</feature>
<dbReference type="Gene3D" id="3.50.80.10">
    <property type="entry name" value="D-tyrosyl-tRNA(Tyr) deacylase"/>
    <property type="match status" value="1"/>
</dbReference>
<comment type="cofactor">
    <cofactor evidence="19">
        <name>heme b</name>
        <dbReference type="ChEBI" id="CHEBI:60344"/>
    </cofactor>
    <text evidence="19">Binds 1 heme b (iron(II)-protoporphyrin IX) group per subunit.</text>
</comment>
<feature type="chain" id="PRO_5043651086" description="D-aminoacyl-tRNA deacylase" evidence="24">
    <location>
        <begin position="36"/>
        <end position="522"/>
    </location>
</feature>
<dbReference type="PANTHER" id="PTHR31517:SF59">
    <property type="entry name" value="PEROXIDASE"/>
    <property type="match status" value="1"/>
</dbReference>
<keyword evidence="7" id="KW-0349">Heme</keyword>
<keyword evidence="6" id="KW-0575">Peroxidase</keyword>
<feature type="binding site" evidence="19">
    <location>
        <position position="94"/>
    </location>
    <ligand>
        <name>Ca(2+)</name>
        <dbReference type="ChEBI" id="CHEBI:29108"/>
        <label>1</label>
    </ligand>
</feature>
<keyword evidence="10" id="KW-0560">Oxidoreductase</keyword>
<feature type="binding site" evidence="19">
    <location>
        <position position="96"/>
    </location>
    <ligand>
        <name>Ca(2+)</name>
        <dbReference type="ChEBI" id="CHEBI:29108"/>
        <label>1</label>
    </ligand>
</feature>
<dbReference type="FunFam" id="3.50.80.10:FF:000001">
    <property type="entry name" value="D-aminoacyl-tRNA deacylase"/>
    <property type="match status" value="1"/>
</dbReference>
<comment type="subcellular location">
    <subcellularLocation>
        <location evidence="22">Cytoplasm</location>
    </subcellularLocation>
</comment>
<dbReference type="HAMAP" id="MF_00518">
    <property type="entry name" value="Deacylase_Dtd"/>
    <property type="match status" value="1"/>
</dbReference>
<evidence type="ECO:0000256" key="11">
    <source>
        <dbReference type="ARBA" id="ARBA00023004"/>
    </source>
</evidence>
<dbReference type="FunFam" id="1.10.420.10:FF:000001">
    <property type="entry name" value="Peroxidase"/>
    <property type="match status" value="1"/>
</dbReference>
<sequence length="522" mass="56887">MSSSYFILLCSADSLRILRLISFFTLLLSSSNCSANVGSDVRKAPRQLSVDFYAKSCPQVDQLVASVTSAQFRESPVSAPATIRLFFHDCFVDGCDASILISTAPGSKELTERDADDNKDLAMEAFDSINKAKALVETKCPGVVSCADILAMAARDFVHLTGGPYYQVKKGRWDGKLSMASRVAPNIPHSNSTINDLIKIFSSKGLTIDDLVVLSGAHTIGFSHCKHFVDRLYDFKGSKQSDPTMDPRLLKALKLSCPKFGGNNDIVAPFDVTTPFSFDNAYYGNLVSKLGLLSSDQALASDSRTMPLVQALAKDKQKFIQAFAAAMDKMGSIASRNDAVKLLRHRLSAAGTGRTFKITAMRAMVQRVASASVEVEGRIVSSIGPGLLVLVGIHASDVDSDADFICRKVLNMRLFPNEKAGKPWDLSVMQKNLEVLLVSQFTLYGVLKGNKPDFHVAMPPEKARPFYDSVVEKFRKAYKPDLIKDGIFGAMMKLNLVNDGPVTMQLDSTKPSRDNSDDSEAS</sequence>
<gene>
    <name evidence="26" type="ORF">OLC1_LOCUS194</name>
</gene>
<dbReference type="GO" id="GO:0051499">
    <property type="term" value="F:D-aminoacyl-tRNA deacylase activity"/>
    <property type="evidence" value="ECO:0007669"/>
    <property type="project" value="UniProtKB-EC"/>
</dbReference>
<dbReference type="CDD" id="cd00563">
    <property type="entry name" value="Dtyr_deacylase"/>
    <property type="match status" value="1"/>
</dbReference>
<keyword evidence="22" id="KW-0820">tRNA-binding</keyword>
<feature type="disulfide bond" evidence="21">
    <location>
        <begin position="57"/>
        <end position="140"/>
    </location>
</feature>
<dbReference type="SUPFAM" id="SSF69500">
    <property type="entry name" value="DTD-like"/>
    <property type="match status" value="1"/>
</dbReference>
<feature type="binding site" evidence="19">
    <location>
        <position position="219"/>
    </location>
    <ligand>
        <name>Ca(2+)</name>
        <dbReference type="ChEBI" id="CHEBI:29108"/>
        <label>2</label>
    </ligand>
</feature>
<keyword evidence="13" id="KW-0325">Glycoprotein</keyword>
<feature type="binding site" evidence="19">
    <location>
        <position position="89"/>
    </location>
    <ligand>
        <name>Ca(2+)</name>
        <dbReference type="ChEBI" id="CHEBI:29108"/>
        <label>1</label>
    </ligand>
</feature>
<evidence type="ECO:0000256" key="24">
    <source>
        <dbReference type="SAM" id="SignalP"/>
    </source>
</evidence>
<dbReference type="InterPro" id="IPR010255">
    <property type="entry name" value="Haem_peroxidase_sf"/>
</dbReference>
<dbReference type="Gene3D" id="1.10.420.10">
    <property type="entry name" value="Peroxidase, domain 2"/>
    <property type="match status" value="1"/>
</dbReference>
<feature type="domain" description="Plant heme peroxidase family profile" evidence="25">
    <location>
        <begin position="65"/>
        <end position="315"/>
    </location>
</feature>
<feature type="binding site" evidence="19">
    <location>
        <position position="279"/>
    </location>
    <ligand>
        <name>Ca(2+)</name>
        <dbReference type="ChEBI" id="CHEBI:29108"/>
        <label>2</label>
    </ligand>
</feature>
<evidence type="ECO:0000256" key="20">
    <source>
        <dbReference type="PIRSR" id="PIRSR600823-4"/>
    </source>
</evidence>
<evidence type="ECO:0000256" key="6">
    <source>
        <dbReference type="ARBA" id="ARBA00022559"/>
    </source>
</evidence>
<name>A0AAV1BY06_OLDCO</name>
<evidence type="ECO:0000256" key="7">
    <source>
        <dbReference type="ARBA" id="ARBA00022617"/>
    </source>
</evidence>
<dbReference type="InterPro" id="IPR019793">
    <property type="entry name" value="Peroxidases_heam-ligand_BS"/>
</dbReference>
<evidence type="ECO:0000256" key="18">
    <source>
        <dbReference type="PIRSR" id="PIRSR600823-2"/>
    </source>
</evidence>
<feature type="active site" description="Proton acceptor" evidence="17">
    <location>
        <position position="88"/>
    </location>
</feature>
<dbReference type="NCBIfam" id="TIGR00256">
    <property type="entry name" value="D-aminoacyl-tRNA deacylase"/>
    <property type="match status" value="1"/>
</dbReference>
<keyword evidence="11 19" id="KW-0408">Iron</keyword>
<evidence type="ECO:0000313" key="27">
    <source>
        <dbReference type="Proteomes" id="UP001161247"/>
    </source>
</evidence>
<dbReference type="GO" id="GO:0042744">
    <property type="term" value="P:hydrogen peroxide catabolic process"/>
    <property type="evidence" value="ECO:0007669"/>
    <property type="project" value="UniProtKB-KW"/>
</dbReference>
<accession>A0AAV1BY06</accession>
<keyword evidence="22" id="KW-0963">Cytoplasm</keyword>
<dbReference type="Pfam" id="PF00141">
    <property type="entry name" value="peroxidase"/>
    <property type="match status" value="1"/>
</dbReference>
<evidence type="ECO:0000256" key="5">
    <source>
        <dbReference type="ARBA" id="ARBA00022525"/>
    </source>
</evidence>
<dbReference type="InterPro" id="IPR023509">
    <property type="entry name" value="DTD-like_sf"/>
</dbReference>
<dbReference type="Pfam" id="PF02580">
    <property type="entry name" value="Tyr_Deacylase"/>
    <property type="match status" value="1"/>
</dbReference>
<feature type="signal peptide" evidence="24">
    <location>
        <begin position="1"/>
        <end position="35"/>
    </location>
</feature>
<evidence type="ECO:0000256" key="8">
    <source>
        <dbReference type="ARBA" id="ARBA00022723"/>
    </source>
</evidence>
<dbReference type="FunFam" id="1.10.520.10:FF:000008">
    <property type="entry name" value="Peroxidase"/>
    <property type="match status" value="1"/>
</dbReference>
<dbReference type="InterPro" id="IPR003732">
    <property type="entry name" value="Daa-tRNA_deacyls_DTD"/>
</dbReference>
<dbReference type="PRINTS" id="PR00461">
    <property type="entry name" value="PLPEROXIDASE"/>
</dbReference>
<evidence type="ECO:0000256" key="15">
    <source>
        <dbReference type="ARBA" id="ARBA00047676"/>
    </source>
</evidence>
<feature type="disulfide bond" evidence="21">
    <location>
        <begin position="225"/>
        <end position="257"/>
    </location>
</feature>
<comment type="similarity">
    <text evidence="4 22">Belongs to the DTD family.</text>
</comment>
<feature type="region of interest" description="Disordered" evidence="23">
    <location>
        <begin position="503"/>
        <end position="522"/>
    </location>
</feature>
<evidence type="ECO:0000256" key="14">
    <source>
        <dbReference type="ARBA" id="ARBA00023324"/>
    </source>
</evidence>
<comment type="similarity">
    <text evidence="3">Belongs to the peroxidase family. Ascorbate peroxidase subfamily.</text>
</comment>
<evidence type="ECO:0000256" key="13">
    <source>
        <dbReference type="ARBA" id="ARBA00023180"/>
    </source>
</evidence>
<evidence type="ECO:0000256" key="22">
    <source>
        <dbReference type="RuleBase" id="RU003470"/>
    </source>
</evidence>
<evidence type="ECO:0000256" key="9">
    <source>
        <dbReference type="ARBA" id="ARBA00022837"/>
    </source>
</evidence>
<evidence type="ECO:0000256" key="3">
    <source>
        <dbReference type="ARBA" id="ARBA00006873"/>
    </source>
</evidence>
<evidence type="ECO:0000256" key="23">
    <source>
        <dbReference type="SAM" id="MobiDB-lite"/>
    </source>
</evidence>
<comment type="catalytic activity">
    <reaction evidence="15">
        <text>glycyl-tRNA(Ala) + H2O = tRNA(Ala) + glycine + H(+)</text>
        <dbReference type="Rhea" id="RHEA:53744"/>
        <dbReference type="Rhea" id="RHEA-COMP:9657"/>
        <dbReference type="Rhea" id="RHEA-COMP:13640"/>
        <dbReference type="ChEBI" id="CHEBI:15377"/>
        <dbReference type="ChEBI" id="CHEBI:15378"/>
        <dbReference type="ChEBI" id="CHEBI:57305"/>
        <dbReference type="ChEBI" id="CHEBI:78442"/>
        <dbReference type="ChEBI" id="CHEBI:78522"/>
        <dbReference type="EC" id="3.1.1.96"/>
    </reaction>
</comment>
<keyword evidence="27" id="KW-1185">Reference proteome</keyword>
<keyword evidence="9 19" id="KW-0106">Calcium</keyword>
<feature type="site" description="Transition state stabilizer" evidence="20">
    <location>
        <position position="84"/>
    </location>
</feature>
<dbReference type="PROSITE" id="PS00436">
    <property type="entry name" value="PEROXIDASE_2"/>
    <property type="match status" value="1"/>
</dbReference>
<dbReference type="InterPro" id="IPR019794">
    <property type="entry name" value="Peroxidases_AS"/>
</dbReference>
<dbReference type="InterPro" id="IPR002016">
    <property type="entry name" value="Haem_peroxidase"/>
</dbReference>
<keyword evidence="22" id="KW-0378">Hydrolase</keyword>
<dbReference type="PRINTS" id="PR00458">
    <property type="entry name" value="PEROXIDASE"/>
</dbReference>
<dbReference type="AlphaFoldDB" id="A0AAV1BY06"/>